<dbReference type="PANTHER" id="PTHR43861:SF1">
    <property type="entry name" value="TRANS-ACONITATE 2-METHYLTRANSFERASE"/>
    <property type="match status" value="1"/>
</dbReference>
<proteinExistence type="predicted"/>
<evidence type="ECO:0000259" key="1">
    <source>
        <dbReference type="Pfam" id="PF08242"/>
    </source>
</evidence>
<protein>
    <submittedName>
        <fullName evidence="2">Putative methyltransferase 235L</fullName>
    </submittedName>
</protein>
<reference evidence="2 3" key="1">
    <citation type="submission" date="2015-09" db="EMBL/GenBank/DDBJ databases">
        <title>Trachymyrmex zeteki WGS genome.</title>
        <authorList>
            <person name="Nygaard S."/>
            <person name="Hu H."/>
            <person name="Boomsma J."/>
            <person name="Zhang G."/>
        </authorList>
    </citation>
    <scope>NUCLEOTIDE SEQUENCE [LARGE SCALE GENOMIC DNA]</scope>
    <source>
        <strain evidence="2">Tzet28-1</strain>
        <tissue evidence="2">Whole body</tissue>
    </source>
</reference>
<dbReference type="SUPFAM" id="SSF53335">
    <property type="entry name" value="S-adenosyl-L-methionine-dependent methyltransferases"/>
    <property type="match status" value="1"/>
</dbReference>
<sequence>MMITINNDIIKRPYNPLMYITSNRSQREKAFAIIDEFNEYLKNISGKCIDIGCGPGDVTKDIILPALDPNAVVIGTDISESMIDYAKKRYTKEKRLEFEVLDIQTKNLPTKYVSEFDLVLSFHTLHWCNDIKQAFENIYHMLRPNGTMLVFFVVSHNIFNVLENLIYDIRFAPYIKDVNKYTWPLRNSINPRKQLKELLQTLGFTVIHCSHRDIFHQDSDLNGFFSSIIAFLDFIDHMPCDRKEEFKKEFADKFAESQIIYKQKNNQKMALDVYRVLIAFAKKHVT</sequence>
<dbReference type="STRING" id="64791.A0A151WZR9"/>
<dbReference type="Pfam" id="PF08242">
    <property type="entry name" value="Methyltransf_12"/>
    <property type="match status" value="1"/>
</dbReference>
<dbReference type="InterPro" id="IPR029063">
    <property type="entry name" value="SAM-dependent_MTases_sf"/>
</dbReference>
<evidence type="ECO:0000313" key="2">
    <source>
        <dbReference type="EMBL" id="KYQ53175.1"/>
    </source>
</evidence>
<feature type="domain" description="Methyltransferase type 12" evidence="1">
    <location>
        <begin position="49"/>
        <end position="147"/>
    </location>
</feature>
<evidence type="ECO:0000313" key="3">
    <source>
        <dbReference type="Proteomes" id="UP000075809"/>
    </source>
</evidence>
<dbReference type="AlphaFoldDB" id="A0A151WZR9"/>
<dbReference type="GO" id="GO:0008168">
    <property type="term" value="F:methyltransferase activity"/>
    <property type="evidence" value="ECO:0007669"/>
    <property type="project" value="UniProtKB-KW"/>
</dbReference>
<name>A0A151WZR9_9HYME</name>
<dbReference type="PANTHER" id="PTHR43861">
    <property type="entry name" value="TRANS-ACONITATE 2-METHYLTRANSFERASE-RELATED"/>
    <property type="match status" value="1"/>
</dbReference>
<organism evidence="2 3">
    <name type="scientific">Mycetomoellerius zeteki</name>
    <dbReference type="NCBI Taxonomy" id="64791"/>
    <lineage>
        <taxon>Eukaryota</taxon>
        <taxon>Metazoa</taxon>
        <taxon>Ecdysozoa</taxon>
        <taxon>Arthropoda</taxon>
        <taxon>Hexapoda</taxon>
        <taxon>Insecta</taxon>
        <taxon>Pterygota</taxon>
        <taxon>Neoptera</taxon>
        <taxon>Endopterygota</taxon>
        <taxon>Hymenoptera</taxon>
        <taxon>Apocrita</taxon>
        <taxon>Aculeata</taxon>
        <taxon>Formicoidea</taxon>
        <taxon>Formicidae</taxon>
        <taxon>Myrmicinae</taxon>
        <taxon>Mycetomoellerius</taxon>
    </lineage>
</organism>
<dbReference type="Gene3D" id="3.40.50.150">
    <property type="entry name" value="Vaccinia Virus protein VP39"/>
    <property type="match status" value="1"/>
</dbReference>
<dbReference type="GO" id="GO:0032259">
    <property type="term" value="P:methylation"/>
    <property type="evidence" value="ECO:0007669"/>
    <property type="project" value="UniProtKB-KW"/>
</dbReference>
<dbReference type="Proteomes" id="UP000075809">
    <property type="component" value="Unassembled WGS sequence"/>
</dbReference>
<dbReference type="EMBL" id="KQ982649">
    <property type="protein sequence ID" value="KYQ53175.1"/>
    <property type="molecule type" value="Genomic_DNA"/>
</dbReference>
<accession>A0A151WZR9</accession>
<keyword evidence="2" id="KW-0489">Methyltransferase</keyword>
<keyword evidence="2" id="KW-0808">Transferase</keyword>
<dbReference type="CDD" id="cd02440">
    <property type="entry name" value="AdoMet_MTases"/>
    <property type="match status" value="1"/>
</dbReference>
<keyword evidence="3" id="KW-1185">Reference proteome</keyword>
<gene>
    <name evidence="2" type="ORF">ALC60_07906</name>
</gene>
<dbReference type="InterPro" id="IPR013217">
    <property type="entry name" value="Methyltransf_12"/>
</dbReference>